<keyword evidence="1" id="KW-1133">Transmembrane helix</keyword>
<proteinExistence type="predicted"/>
<dbReference type="OrthoDB" id="1932925at2759"/>
<keyword evidence="3" id="KW-1185">Reference proteome</keyword>
<organism evidence="2">
    <name type="scientific">Notodromas monacha</name>
    <dbReference type="NCBI Taxonomy" id="399045"/>
    <lineage>
        <taxon>Eukaryota</taxon>
        <taxon>Metazoa</taxon>
        <taxon>Ecdysozoa</taxon>
        <taxon>Arthropoda</taxon>
        <taxon>Crustacea</taxon>
        <taxon>Oligostraca</taxon>
        <taxon>Ostracoda</taxon>
        <taxon>Podocopa</taxon>
        <taxon>Podocopida</taxon>
        <taxon>Cypridocopina</taxon>
        <taxon>Cypridoidea</taxon>
        <taxon>Cyprididae</taxon>
        <taxon>Notodromas</taxon>
    </lineage>
</organism>
<evidence type="ECO:0000313" key="2">
    <source>
        <dbReference type="EMBL" id="CAD7274696.1"/>
    </source>
</evidence>
<feature type="transmembrane region" description="Helical" evidence="1">
    <location>
        <begin position="346"/>
        <end position="370"/>
    </location>
</feature>
<sequence>MNHGLFVVADRKYQESTEYFKCNMQMTRKDQAQFIIQVSQRYTTEEARNCMKTASQNTSRPNLFVFGGDSTMRGFFTDFVDHFTYRKWHPFSQNDVFWQDPKIRLHVYYMWQTFVDSPWLIPFFGAKPAKNLKPSLLVASGGVWALAFKKNMLRWAAEINATGIPMIWRIQATVSNTHLPNDKQVWVTAEMTEKLNSVATGVVEKYDRFRIWNTGANALKQLIVKTNKVLFRDWVHVCHASHEYEIQVLLNFYCNRFTNLGTCCDTYPSFTETDREKLHPDLSTRRIIICSFTVVWFLAICSCFWSLVVKNYPIKMVLSADGTNVKCGLDAKSRKVRLFREFVSKLWRKCFIAGIAGFAVLLIADFFGILRSPKTSCHALLETGNLLPNGTWQPLGCQAFEYDTEDVLKCFRDRKLRTSGNSYLGFYGDRELLQLLLIIHRKIAFGHWEKYSETDRMYTSHGKYVNLGYLNRISVERVVDWFPPNEYNEFPTLVVMNPYLVMRPIMWEIPKIITTSVYTKTFKETMSQIQKISENQTVIWRMYHPRNPETEEILGPQQFSGKEYSEILNNIIQNNYTESEKMWLWTNTKRIEEEVVKSNHANLTYANSKLRKIAEINAQILLNFYCNKELRLTSEFCCSGMTEEFPLYPVEIRILLKSMLNNVLEFNKKRLRNFSELLSKSWLVILVAGVVGVMLIFFANIFGSSRSHKTTCHLLLETGKLLPSGIWQPSGCQTFVYTSEDILQCFKHRKLKTSGNSYLGFYGDIHLLRLMLHLHKMIESGSWEKYSESDRMYTSRGKFVNLAFMSRHSMDEIVDWFPQNEFSEYPSLIIWNVYKMKCAPEGKLPESLSRSIYNKSFTYFKSFVDKLTDDQIMLWRFYHTRSPEAEKIFGPHEFEGEENAEILNSVMKSRHKISDKLWLWTNTKRIEEDVVKSTDSNLTSKNAKLRKIFQINEYVDMCWKPLKVHRVLERLFPLRSTLAICVGAAICIISIKGYKEHIKAGLGLDTCKWMLQTGNLQSDRTWKPFGCSMHWYSAKQARDCLQVHQNLSGISYIGILGDSRMRGLFTEINDAFSGIQWHFYEQTDTVYNFSSHHLKVAFLWRPVVYEKTVFPRLGKRKRPELVVAGFGPWYFGIDAGFLNFARILIYRRQLRQWAKFMSNYMGDGHVIFRLQHTTSDIHPPKPSQETFTNDVMSQLNKVAIEVFAQFPRIYLWTNSQRVSESLVRIGKVIYRDWLHLCHATHEFEVQMLLNFFCNRFGLFEDGTCCDQREVNFDNIGEFVVPNFVAKPHHVIKYSQEMKKTVNANIVLLIIVLPYSVFLELCFIESRMHDKRDTCQLLFETGKFEGKNWKPEGCSLHLYTPAEAKICFRTTANQTGRMNYFGFLGDSRMRDSYSVFLAEFSYKRKAAVLHTDIMTFDKDSRTMVKFIWQPYLYENSYFPQARPQLYGPSVIVASVASWYLMTFWTMHGAETLAFKRQIKIWGEALVAQFPATTIIWKFQQYPSYQNIIPPSHVNITDDRYQEFNKIAESVFTSTQSDVFVWKSIRSMAEGMKYSGKKVYRDYLHPGYLLYQIEAQILYNFYCNQVMLPRDGTCCRTLRQTDVISGFESENMKVANRIEKVSGIICWVVLPALIFLHSKTGFHWLHDDKESCGSLLTTGSFSRISNKWRPSLCSLHWYTKPEVITCAKKRAIRANRTEYIAFLGDSRIRDSFYAFIDIFDYRQYHPVASFEDMQFDVPGQDIVIQFMWRPYLIDFPDTHFYHLTPDGQGLVTLVHGAAAWYLMTFWDMKGAELIAYRRQLKVSLDKISEELPHTQIIWKFQVQTSYQDKPPWSHVNITDKVFEEFNRVSQDLIVSENYDNMWIWSSHRHVAESLKTSGGRRIVNKIIWKIAAILTLGSLSIFLITQKEIKYENDLCLRPLLQTGKLRRDLTWKPNGCEFRWYNSTDSMECVRRMNGTYFAFAGDSRMRELYNTFVAQFSPVETKFNERIDHEYIPVLPDVIIAGAAFWYMAFWPQPDAHAVAFERHLRQFAETMLADDTQPLVLWKLQYPISNEHPPLPFQTMITNEKIGNYNDISWKVLRDYENVWVWSSGVLAAQDLMQGRGKKVFRDYVHLCYAVQEIEVQQLLNLFCNRLMAQEHAGFCCSQLQHDIQRP</sequence>
<evidence type="ECO:0000313" key="3">
    <source>
        <dbReference type="Proteomes" id="UP000678499"/>
    </source>
</evidence>
<accession>A0A7R9BG52</accession>
<feature type="transmembrane region" description="Helical" evidence="1">
    <location>
        <begin position="682"/>
        <end position="702"/>
    </location>
</feature>
<feature type="transmembrane region" description="Helical" evidence="1">
    <location>
        <begin position="1305"/>
        <end position="1323"/>
    </location>
</feature>
<keyword evidence="1" id="KW-0472">Membrane</keyword>
<name>A0A7R9BG52_9CRUS</name>
<dbReference type="EMBL" id="CAJPEX010000283">
    <property type="protein sequence ID" value="CAG0914848.1"/>
    <property type="molecule type" value="Genomic_DNA"/>
</dbReference>
<dbReference type="Proteomes" id="UP000678499">
    <property type="component" value="Unassembled WGS sequence"/>
</dbReference>
<protein>
    <submittedName>
        <fullName evidence="2">Uncharacterized protein</fullName>
    </submittedName>
</protein>
<gene>
    <name evidence="2" type="ORF">NMOB1V02_LOCUS2519</name>
</gene>
<feature type="transmembrane region" description="Helical" evidence="1">
    <location>
        <begin position="287"/>
        <end position="308"/>
    </location>
</feature>
<dbReference type="EMBL" id="OA882320">
    <property type="protein sequence ID" value="CAD7274696.1"/>
    <property type="molecule type" value="Genomic_DNA"/>
</dbReference>
<reference evidence="2" key="1">
    <citation type="submission" date="2020-11" db="EMBL/GenBank/DDBJ databases">
        <authorList>
            <person name="Tran Van P."/>
        </authorList>
    </citation>
    <scope>NUCLEOTIDE SEQUENCE</scope>
</reference>
<evidence type="ECO:0000256" key="1">
    <source>
        <dbReference type="SAM" id="Phobius"/>
    </source>
</evidence>
<keyword evidence="1" id="KW-0812">Transmembrane</keyword>